<evidence type="ECO:0000256" key="6">
    <source>
        <dbReference type="ARBA" id="ARBA00023136"/>
    </source>
</evidence>
<evidence type="ECO:0000256" key="3">
    <source>
        <dbReference type="ARBA" id="ARBA00022448"/>
    </source>
</evidence>
<feature type="transmembrane region" description="Helical" evidence="7">
    <location>
        <begin position="59"/>
        <end position="79"/>
    </location>
</feature>
<reference evidence="9 10" key="1">
    <citation type="journal article" date="2014" name="PLoS Genet.">
        <title>Phylogenetically driven sequencing of extremely halophilic archaea reveals strategies for static and dynamic osmo-response.</title>
        <authorList>
            <person name="Becker E.A."/>
            <person name="Seitzer P.M."/>
            <person name="Tritt A."/>
            <person name="Larsen D."/>
            <person name="Krusor M."/>
            <person name="Yao A.I."/>
            <person name="Wu D."/>
            <person name="Madern D."/>
            <person name="Eisen J.A."/>
            <person name="Darling A.E."/>
            <person name="Facciotti M.T."/>
        </authorList>
    </citation>
    <scope>NUCLEOTIDE SEQUENCE [LARGE SCALE GENOMIC DNA]</scope>
    <source>
        <strain evidence="9 10">100A6</strain>
    </source>
</reference>
<protein>
    <submittedName>
        <fullName evidence="9">Na+/H+ antiporter-like protein yhaU</fullName>
    </submittedName>
</protein>
<dbReference type="GO" id="GO:1902600">
    <property type="term" value="P:proton transmembrane transport"/>
    <property type="evidence" value="ECO:0007669"/>
    <property type="project" value="InterPro"/>
</dbReference>
<feature type="transmembrane region" description="Helical" evidence="7">
    <location>
        <begin position="91"/>
        <end position="115"/>
    </location>
</feature>
<dbReference type="RefSeq" id="WP_007695055.1">
    <property type="nucleotide sequence ID" value="NZ_AOMB01000040.1"/>
</dbReference>
<proteinExistence type="inferred from homology"/>
<comment type="caution">
    <text evidence="9">The sequence shown here is derived from an EMBL/GenBank/DDBJ whole genome shotgun (WGS) entry which is preliminary data.</text>
</comment>
<feature type="transmembrane region" description="Helical" evidence="7">
    <location>
        <begin position="290"/>
        <end position="316"/>
    </location>
</feature>
<comment type="similarity">
    <text evidence="2">Belongs to the monovalent cation:proton antiporter 2 (CPA2) transporter (TC 2.A.37) family.</text>
</comment>
<name>M0LUC0_9EURY</name>
<dbReference type="AlphaFoldDB" id="M0LUC0"/>
<accession>M0LUC0</accession>
<dbReference type="Gene3D" id="1.20.1530.20">
    <property type="match status" value="1"/>
</dbReference>
<evidence type="ECO:0000256" key="4">
    <source>
        <dbReference type="ARBA" id="ARBA00022692"/>
    </source>
</evidence>
<keyword evidence="4 7" id="KW-0812">Transmembrane</keyword>
<feature type="transmembrane region" description="Helical" evidence="7">
    <location>
        <begin position="121"/>
        <end position="140"/>
    </location>
</feature>
<organism evidence="9 10">
    <name type="scientific">Halococcus hamelinensis 100A6</name>
    <dbReference type="NCBI Taxonomy" id="1132509"/>
    <lineage>
        <taxon>Archaea</taxon>
        <taxon>Methanobacteriati</taxon>
        <taxon>Methanobacteriota</taxon>
        <taxon>Stenosarchaea group</taxon>
        <taxon>Halobacteria</taxon>
        <taxon>Halobacteriales</taxon>
        <taxon>Halococcaceae</taxon>
        <taxon>Halococcus</taxon>
    </lineage>
</organism>
<dbReference type="PANTHER" id="PTHR42751:SF4">
    <property type="entry name" value="K(+)_H(+) ANTIPORTER SUBUNIT KHTU"/>
    <property type="match status" value="1"/>
</dbReference>
<feature type="domain" description="Cation/H+ exchanger transmembrane" evidence="8">
    <location>
        <begin position="15"/>
        <end position="379"/>
    </location>
</feature>
<dbReference type="PANTHER" id="PTHR42751">
    <property type="entry name" value="SODIUM/HYDROGEN EXCHANGER FAMILY/TRKA DOMAIN PROTEIN"/>
    <property type="match status" value="1"/>
</dbReference>
<evidence type="ECO:0000256" key="7">
    <source>
        <dbReference type="SAM" id="Phobius"/>
    </source>
</evidence>
<feature type="transmembrane region" description="Helical" evidence="7">
    <location>
        <begin position="33"/>
        <end position="53"/>
    </location>
</feature>
<gene>
    <name evidence="9" type="ORF">C447_14214</name>
</gene>
<feature type="transmembrane region" description="Helical" evidence="7">
    <location>
        <begin position="6"/>
        <end position="26"/>
    </location>
</feature>
<dbReference type="OrthoDB" id="12029at2157"/>
<dbReference type="Proteomes" id="UP000011566">
    <property type="component" value="Unassembled WGS sequence"/>
</dbReference>
<evidence type="ECO:0000256" key="2">
    <source>
        <dbReference type="ARBA" id="ARBA00005551"/>
    </source>
</evidence>
<dbReference type="Pfam" id="PF00999">
    <property type="entry name" value="Na_H_Exchanger"/>
    <property type="match status" value="1"/>
</dbReference>
<keyword evidence="6 7" id="KW-0472">Membrane</keyword>
<sequence length="403" mass="41281">MAGTLLLELGVMFAAIALGGALARALDQSVIPFYVLAGLAVNPYTLGAVGLPSLGDNEVITVAGELGIVFLLFFLGLEFSIDQLLESGDRMVKAGLVDLGVNFPVGVGIGLVLGWTPLEAVVLGGVVYISSSAVITKSLIDLGWIANAESGPILGTLVFEDLVIAVYLAALAAALTGGGDLATAATGIAVVAGFLLALVALVAFGEALFERYLGVRSDEQFVLRTVAVTVLIAGGALAVGASEAVAAFFVGMGFSSTDHVERIEERLIPLRDVFAAVFFFWIGLTTDPRAVVGVVGVLAVAVVLTTPTKFLSGYLGGRLYGLDTRRSVRVGCGLVTRGEFSLIIAALVASQSGSPVLSETIPAFAVGYVLVMSVLGTTLMAAADTVEAGLRTTAHTLTGGDRT</sequence>
<evidence type="ECO:0000259" key="8">
    <source>
        <dbReference type="Pfam" id="PF00999"/>
    </source>
</evidence>
<evidence type="ECO:0000256" key="1">
    <source>
        <dbReference type="ARBA" id="ARBA00004141"/>
    </source>
</evidence>
<dbReference type="EMBL" id="AOMB01000040">
    <property type="protein sequence ID" value="EMA36768.1"/>
    <property type="molecule type" value="Genomic_DNA"/>
</dbReference>
<dbReference type="InterPro" id="IPR006153">
    <property type="entry name" value="Cation/H_exchanger_TM"/>
</dbReference>
<evidence type="ECO:0000313" key="9">
    <source>
        <dbReference type="EMBL" id="EMA36768.1"/>
    </source>
</evidence>
<dbReference type="InterPro" id="IPR038770">
    <property type="entry name" value="Na+/solute_symporter_sf"/>
</dbReference>
<feature type="transmembrane region" description="Helical" evidence="7">
    <location>
        <begin position="181"/>
        <end position="209"/>
    </location>
</feature>
<keyword evidence="5 7" id="KW-1133">Transmembrane helix</keyword>
<feature type="transmembrane region" description="Helical" evidence="7">
    <location>
        <begin position="152"/>
        <end position="175"/>
    </location>
</feature>
<dbReference type="PATRIC" id="fig|1132509.6.peg.3318"/>
<dbReference type="GO" id="GO:0016020">
    <property type="term" value="C:membrane"/>
    <property type="evidence" value="ECO:0007669"/>
    <property type="project" value="UniProtKB-SubCell"/>
</dbReference>
<keyword evidence="3" id="KW-0813">Transport</keyword>
<evidence type="ECO:0000313" key="10">
    <source>
        <dbReference type="Proteomes" id="UP000011566"/>
    </source>
</evidence>
<keyword evidence="10" id="KW-1185">Reference proteome</keyword>
<comment type="subcellular location">
    <subcellularLocation>
        <location evidence="1">Membrane</location>
        <topology evidence="1">Multi-pass membrane protein</topology>
    </subcellularLocation>
</comment>
<feature type="transmembrane region" description="Helical" evidence="7">
    <location>
        <begin position="267"/>
        <end position="284"/>
    </location>
</feature>
<feature type="transmembrane region" description="Helical" evidence="7">
    <location>
        <begin position="361"/>
        <end position="383"/>
    </location>
</feature>
<dbReference type="GO" id="GO:0015297">
    <property type="term" value="F:antiporter activity"/>
    <property type="evidence" value="ECO:0007669"/>
    <property type="project" value="InterPro"/>
</dbReference>
<dbReference type="eggNOG" id="arCOG01955">
    <property type="taxonomic scope" value="Archaea"/>
</dbReference>
<evidence type="ECO:0000256" key="5">
    <source>
        <dbReference type="ARBA" id="ARBA00022989"/>
    </source>
</evidence>